<sequence length="142" mass="15818">MTAETVGSMIERGAKITWECEVDRIEHGGHLDLDAVARAKGEEFILANRRPACRVEGCPGRVRFMDKTSTWPRQVDTITDMDRIWWDYTAAENERLKALGWWLEMGKWRPPPAPVYGQGLNGKTPPAVKPGALRAGGLTLGT</sequence>
<organism evidence="1 2">
    <name type="scientific">Brevundimonas vesicularis</name>
    <name type="common">Pseudomonas vesicularis</name>
    <dbReference type="NCBI Taxonomy" id="41276"/>
    <lineage>
        <taxon>Bacteria</taxon>
        <taxon>Pseudomonadati</taxon>
        <taxon>Pseudomonadota</taxon>
        <taxon>Alphaproteobacteria</taxon>
        <taxon>Caulobacterales</taxon>
        <taxon>Caulobacteraceae</taxon>
        <taxon>Brevundimonas</taxon>
    </lineage>
</organism>
<dbReference type="EMBL" id="CP022048">
    <property type="protein sequence ID" value="ASE40943.1"/>
    <property type="molecule type" value="Genomic_DNA"/>
</dbReference>
<evidence type="ECO:0000313" key="1">
    <source>
        <dbReference type="EMBL" id="ASE40943.1"/>
    </source>
</evidence>
<dbReference type="Proteomes" id="UP000197050">
    <property type="component" value="Chromosome"/>
</dbReference>
<gene>
    <name evidence="1" type="ORF">CEP68_16440</name>
</gene>
<reference evidence="2" key="1">
    <citation type="submission" date="2017-06" db="EMBL/GenBank/DDBJ databases">
        <title>FDA dAtabase for Regulatory Grade micrObial Sequences (FDA-ARGOS): Supporting development and validation of Infectious Disease Dx tests.</title>
        <authorList>
            <person name="Minogue T."/>
            <person name="Wolcott M."/>
            <person name="Wasieloski L."/>
            <person name="Aguilar W."/>
            <person name="Moore D."/>
            <person name="Tallon L."/>
            <person name="Sadzewicz L."/>
            <person name="Sengamalay N."/>
            <person name="Ott S."/>
            <person name="Godinez A."/>
            <person name="Nagaraj S."/>
            <person name="Nadendla S."/>
            <person name="Geyer C."/>
            <person name="Sichtig H."/>
        </authorList>
    </citation>
    <scope>NUCLEOTIDE SEQUENCE [LARGE SCALE GENOMIC DNA]</scope>
    <source>
        <strain evidence="2">FDAARGOS_289</strain>
    </source>
</reference>
<name>A0A1Z3UCC6_BREVE</name>
<dbReference type="GeneID" id="34013982"/>
<dbReference type="RefSeq" id="WP_088582868.1">
    <property type="nucleotide sequence ID" value="NZ_CP022048.2"/>
</dbReference>
<proteinExistence type="predicted"/>
<dbReference type="AlphaFoldDB" id="A0A1Z3UCC6"/>
<protein>
    <submittedName>
        <fullName evidence="1">Uncharacterized protein</fullName>
    </submittedName>
</protein>
<evidence type="ECO:0000313" key="2">
    <source>
        <dbReference type="Proteomes" id="UP000197050"/>
    </source>
</evidence>
<dbReference type="KEGG" id="bvc:CEP68_16440"/>
<accession>A0A1Z3UCC6</accession>